<dbReference type="RefSeq" id="WP_219850676.1">
    <property type="nucleotide sequence ID" value="NZ_CP059491.1"/>
</dbReference>
<proteinExistence type="predicted"/>
<evidence type="ECO:0000259" key="6">
    <source>
        <dbReference type="Pfam" id="PF12705"/>
    </source>
</evidence>
<dbReference type="InterPro" id="IPR038726">
    <property type="entry name" value="PDDEXK_AddAB-type"/>
</dbReference>
<dbReference type="Gene3D" id="3.90.320.10">
    <property type="match status" value="1"/>
</dbReference>
<evidence type="ECO:0000313" key="8">
    <source>
        <dbReference type="Proteomes" id="UP000515663"/>
    </source>
</evidence>
<evidence type="ECO:0000256" key="1">
    <source>
        <dbReference type="ARBA" id="ARBA00022722"/>
    </source>
</evidence>
<dbReference type="GO" id="GO:0004527">
    <property type="term" value="F:exonuclease activity"/>
    <property type="evidence" value="ECO:0007669"/>
    <property type="project" value="UniProtKB-KW"/>
</dbReference>
<keyword evidence="3" id="KW-0547">Nucleotide-binding</keyword>
<dbReference type="KEGG" id="gji:H1R19_04600"/>
<dbReference type="GO" id="GO:0004386">
    <property type="term" value="F:helicase activity"/>
    <property type="evidence" value="ECO:0007669"/>
    <property type="project" value="UniProtKB-KW"/>
</dbReference>
<dbReference type="SUPFAM" id="SSF52980">
    <property type="entry name" value="Restriction endonuclease-like"/>
    <property type="match status" value="1"/>
</dbReference>
<evidence type="ECO:0000256" key="5">
    <source>
        <dbReference type="ARBA" id="ARBA00023204"/>
    </source>
</evidence>
<keyword evidence="1" id="KW-0540">Nuclease</keyword>
<keyword evidence="4" id="KW-0378">Hydrolase</keyword>
<evidence type="ECO:0000313" key="7">
    <source>
        <dbReference type="EMBL" id="QMT02443.1"/>
    </source>
</evidence>
<name>A0A7D7LSQ5_9ACTN</name>
<keyword evidence="4" id="KW-0269">Exonuclease</keyword>
<accession>A0A7D7LSQ5</accession>
<dbReference type="AlphaFoldDB" id="A0A7D7LSQ5"/>
<dbReference type="InterPro" id="IPR011604">
    <property type="entry name" value="PDDEXK-like_dom_sf"/>
</dbReference>
<keyword evidence="8" id="KW-1185">Reference proteome</keyword>
<keyword evidence="3" id="KW-0067">ATP-binding</keyword>
<dbReference type="InterPro" id="IPR027417">
    <property type="entry name" value="P-loop_NTPase"/>
</dbReference>
<evidence type="ECO:0000256" key="4">
    <source>
        <dbReference type="ARBA" id="ARBA00022839"/>
    </source>
</evidence>
<dbReference type="SUPFAM" id="SSF52540">
    <property type="entry name" value="P-loop containing nucleoside triphosphate hydrolases"/>
    <property type="match status" value="1"/>
</dbReference>
<keyword evidence="3" id="KW-0347">Helicase</keyword>
<dbReference type="GO" id="GO:0006281">
    <property type="term" value="P:DNA repair"/>
    <property type="evidence" value="ECO:0007669"/>
    <property type="project" value="UniProtKB-KW"/>
</dbReference>
<protein>
    <submittedName>
        <fullName evidence="7">PD-(D/E)XK nuclease family protein</fullName>
    </submittedName>
</protein>
<feature type="domain" description="PD-(D/E)XK endonuclease-like" evidence="6">
    <location>
        <begin position="644"/>
        <end position="894"/>
    </location>
</feature>
<dbReference type="EMBL" id="CP059491">
    <property type="protein sequence ID" value="QMT02443.1"/>
    <property type="molecule type" value="Genomic_DNA"/>
</dbReference>
<reference evidence="8" key="1">
    <citation type="submission" date="2020-07" db="EMBL/GenBank/DDBJ databases">
        <title>novel species isolated from the respiratory tract of Marmot.</title>
        <authorList>
            <person name="Zhang G."/>
        </authorList>
    </citation>
    <scope>NUCLEOTIDE SEQUENCE [LARGE SCALE GENOMIC DNA]</scope>
    <source>
        <strain evidence="8">686</strain>
    </source>
</reference>
<keyword evidence="5" id="KW-0234">DNA repair</keyword>
<dbReference type="Proteomes" id="UP000515663">
    <property type="component" value="Chromosome"/>
</dbReference>
<keyword evidence="2" id="KW-0227">DNA damage</keyword>
<gene>
    <name evidence="7" type="ORF">H1R19_04600</name>
</gene>
<dbReference type="InterPro" id="IPR011335">
    <property type="entry name" value="Restrct_endonuc-II-like"/>
</dbReference>
<sequence>MPTVMDQLTEAVSRAKSGSPLTQVTVIVPSHGSGRDVLHHLARTQGVANTSVLTLAQVVDKLAAPALAPRQPLQYPLLEAAVQRVLADAPGVFADVADEPITSQALASAAWELTGIAEPAMQSPTPLVADLLRIHRATTERLTGSYYPQQEAYSVAAERLDELGSVIVHHPAAHTPAEQALLRELRRCGETIDANTHVSPTQVIHTSDADDEIRAVVRLVRKHLASGVPGHRIGIFYGTDDPYLPLLHEHLTAGHIAFTGPECHTLVDRPTGRALLGLLALDHDAMPRRELFTLLAEGSLRRPELDDTPITQPQIERLTRSDEPIVGGDDWERLTRVAAHEKHHARAAAVHSYVRRLQADLRALVDAPDWATVAGHLNTLLATYFRTPKRETAVADLAAIRADCAGIALMDGIAPQPTAARVLDAVSIRLNAHRGMHGTSGAGVTVAPISSGVGRDLDVCVVVGAAEGIVPTPRRDDPLLPPELIGITARDHMERQRLAFAGAVSAGRAERVVTFPRGNLRGGAEKVPSRWLLPALADLAGRDVDVVNWQRATENSPQIVAVDSFDVAAQRADERIGASAASDTEWRLRELAAVPADSRRGALDDPIINRGMHMRSDRLNGRFTRFNGNLSSVSGLITTFDQPVSPTGLELWVQSPYQYFLEHILRLRALDDPDEIAQIDALTRGTLIHTILERYVRATMDGAELDLARLRIVAEKVLDEAQANSPGWLEQLWAKDRGTIMRDLDEWFTHDHTDAADGWRPTHAEADFGLDAPGTHEVSLALGENKIRFCGQIDRIDRHHGGRIRVTDYKTGKADKYKDLAESTPTNSGLQFQLPVYGLFARTFGADVEARYWFITSKGKFASVGYPVTADVVATLIDDMTLVHKSIRAGYFPPKIEDTHWDLPVIDLLGRAGLRRAWAALEHVDELSDYVQKYGG</sequence>
<organism evidence="7 8">
    <name type="scientific">Gordonia jinghuaiqii</name>
    <dbReference type="NCBI Taxonomy" id="2758710"/>
    <lineage>
        <taxon>Bacteria</taxon>
        <taxon>Bacillati</taxon>
        <taxon>Actinomycetota</taxon>
        <taxon>Actinomycetes</taxon>
        <taxon>Mycobacteriales</taxon>
        <taxon>Gordoniaceae</taxon>
        <taxon>Gordonia</taxon>
    </lineage>
</organism>
<evidence type="ECO:0000256" key="2">
    <source>
        <dbReference type="ARBA" id="ARBA00022763"/>
    </source>
</evidence>
<evidence type="ECO:0000256" key="3">
    <source>
        <dbReference type="ARBA" id="ARBA00022806"/>
    </source>
</evidence>
<dbReference type="Pfam" id="PF12705">
    <property type="entry name" value="PDDEXK_1"/>
    <property type="match status" value="1"/>
</dbReference>